<dbReference type="InterPro" id="IPR006598">
    <property type="entry name" value="CAP10"/>
</dbReference>
<organism evidence="2 3">
    <name type="scientific">Cordyceps militaris</name>
    <name type="common">Caterpillar fungus</name>
    <name type="synonym">Clavaria militaris</name>
    <dbReference type="NCBI Taxonomy" id="73501"/>
    <lineage>
        <taxon>Eukaryota</taxon>
        <taxon>Fungi</taxon>
        <taxon>Dikarya</taxon>
        <taxon>Ascomycota</taxon>
        <taxon>Pezizomycotina</taxon>
        <taxon>Sordariomycetes</taxon>
        <taxon>Hypocreomycetidae</taxon>
        <taxon>Hypocreales</taxon>
        <taxon>Cordycipitaceae</taxon>
        <taxon>Cordyceps</taxon>
    </lineage>
</organism>
<evidence type="ECO:0000313" key="3">
    <source>
        <dbReference type="Proteomes" id="UP000323067"/>
    </source>
</evidence>
<dbReference type="InterPro" id="IPR051091">
    <property type="entry name" value="O-Glucosyltr/Glycosyltrsf_90"/>
</dbReference>
<dbReference type="EMBL" id="CP023324">
    <property type="protein sequence ID" value="ATY63344.1"/>
    <property type="molecule type" value="Genomic_DNA"/>
</dbReference>
<dbReference type="SMART" id="SM00672">
    <property type="entry name" value="CAP10"/>
    <property type="match status" value="1"/>
</dbReference>
<evidence type="ECO:0000313" key="2">
    <source>
        <dbReference type="EMBL" id="ATY63344.1"/>
    </source>
</evidence>
<dbReference type="VEuPathDB" id="FungiDB:CCM_01090"/>
<evidence type="ECO:0000259" key="1">
    <source>
        <dbReference type="SMART" id="SM00672"/>
    </source>
</evidence>
<dbReference type="PANTHER" id="PTHR12203:SF22">
    <property type="entry name" value="CAPSULE ASSOCIATED PROTEIN"/>
    <property type="match status" value="1"/>
</dbReference>
<sequence length="605" mass="68400">MPNMSQFMTSKVYPARLRLVAVLLAVAFVYAGYVLWHDAPLWERARSHLPSMAFDPMHPIRKLMIDARDEHERLLETKRTYNLQTTAARYRERRGRHPPPGFDKWVAAAVAADAVLVEDYFDRIYKDVAPFWGLDPATLAARAAAGQFVVKVRNGTVAMQGLDEDRVPWLQHWAALVTEFAEHMPDVDMPVNMMDEPRIIVPHETISALVKQEAENRQVRQLADVTTSYTGLAHVDAAEPQPYEPQWLGPDNAYWDLAVKACGPGTPAHGMPAIRDFAPPAAVPDDWRPTYAFKGYVRNWTAAIDPCEQPHLRQLHGSFVEPISISTTDELVPLFGGCKLALNNELVIPGAMYLTDEPRYSGGASHGPDWDSKRDGLVWRGVDSGGRARDNNWYHLQRHRLVEMLNGTTVARVERTGERALAFDLPPAALYPSRHRAAGQLGAWVARLADVGFTSLCFPDGCEFLRPFLREAAPVDMQQQYEYKFLPDVDGNSFSARFRSFLLSTSLPLKASVYAEWHDDRLAPWVHFVPLDNTLQDLHPVLEFFADADGPGDAAARHIAEEGKRWAEQVLRREDMRLYVWRLLLEWARVCDEKRDTLGFVGDMV</sequence>
<dbReference type="Proteomes" id="UP000323067">
    <property type="component" value="Chromosome vii"/>
</dbReference>
<protein>
    <submittedName>
        <fullName evidence="2">Endoplasmic reticulum-resident kdel</fullName>
    </submittedName>
</protein>
<reference evidence="2 3" key="1">
    <citation type="journal article" date="2017" name="BMC Genomics">
        <title>Chromosome level assembly and secondary metabolite potential of the parasitic fungus Cordyceps militaris.</title>
        <authorList>
            <person name="Kramer G.J."/>
            <person name="Nodwell J.R."/>
        </authorList>
    </citation>
    <scope>NUCLEOTIDE SEQUENCE [LARGE SCALE GENOMIC DNA]</scope>
    <source>
        <strain evidence="2 3">ATCC 34164</strain>
    </source>
</reference>
<proteinExistence type="predicted"/>
<feature type="domain" description="Glycosyl transferase CAP10" evidence="1">
    <location>
        <begin position="304"/>
        <end position="594"/>
    </location>
</feature>
<dbReference type="OrthoDB" id="541052at2759"/>
<dbReference type="AlphaFoldDB" id="A0A2H4SJR3"/>
<dbReference type="VEuPathDB" id="FungiDB:A9K55_008387"/>
<dbReference type="PANTHER" id="PTHR12203">
    <property type="entry name" value="KDEL LYS-ASP-GLU-LEU CONTAINING - RELATED"/>
    <property type="match status" value="1"/>
</dbReference>
<accession>A0A2H4SJR3</accession>
<dbReference type="Pfam" id="PF05686">
    <property type="entry name" value="Glyco_transf_90"/>
    <property type="match status" value="1"/>
</dbReference>
<name>A0A2H4SJR3_CORMI</name>
<gene>
    <name evidence="2" type="ORF">A9K55_008387</name>
</gene>